<evidence type="ECO:0000313" key="1">
    <source>
        <dbReference type="EMBL" id="KZP19921.1"/>
    </source>
</evidence>
<accession>A0A166IKI8</accession>
<dbReference type="AlphaFoldDB" id="A0A166IKI8"/>
<sequence length="63" mass="6990">SSSAGNQDKVLVTIQIRPIDSTCDVLRVQLSKPSNHPHSPWLIYPGNTPRPVTSTIRSQVQMH</sequence>
<feature type="non-terminal residue" evidence="1">
    <location>
        <position position="1"/>
    </location>
</feature>
<dbReference type="Proteomes" id="UP000076532">
    <property type="component" value="Unassembled WGS sequence"/>
</dbReference>
<evidence type="ECO:0000313" key="2">
    <source>
        <dbReference type="Proteomes" id="UP000076532"/>
    </source>
</evidence>
<protein>
    <submittedName>
        <fullName evidence="1">Uncharacterized protein</fullName>
    </submittedName>
</protein>
<feature type="non-terminal residue" evidence="1">
    <location>
        <position position="63"/>
    </location>
</feature>
<name>A0A166IKI8_9AGAM</name>
<proteinExistence type="predicted"/>
<keyword evidence="2" id="KW-1185">Reference proteome</keyword>
<dbReference type="EMBL" id="KV417559">
    <property type="protein sequence ID" value="KZP19921.1"/>
    <property type="molecule type" value="Genomic_DNA"/>
</dbReference>
<organism evidence="1 2">
    <name type="scientific">Athelia psychrophila</name>
    <dbReference type="NCBI Taxonomy" id="1759441"/>
    <lineage>
        <taxon>Eukaryota</taxon>
        <taxon>Fungi</taxon>
        <taxon>Dikarya</taxon>
        <taxon>Basidiomycota</taxon>
        <taxon>Agaricomycotina</taxon>
        <taxon>Agaricomycetes</taxon>
        <taxon>Agaricomycetidae</taxon>
        <taxon>Atheliales</taxon>
        <taxon>Atheliaceae</taxon>
        <taxon>Athelia</taxon>
    </lineage>
</organism>
<gene>
    <name evidence="1" type="ORF">FIBSPDRAFT_862129</name>
</gene>
<reference evidence="1 2" key="1">
    <citation type="journal article" date="2016" name="Mol. Biol. Evol.">
        <title>Comparative Genomics of Early-Diverging Mushroom-Forming Fungi Provides Insights into the Origins of Lignocellulose Decay Capabilities.</title>
        <authorList>
            <person name="Nagy L.G."/>
            <person name="Riley R."/>
            <person name="Tritt A."/>
            <person name="Adam C."/>
            <person name="Daum C."/>
            <person name="Floudas D."/>
            <person name="Sun H."/>
            <person name="Yadav J.S."/>
            <person name="Pangilinan J."/>
            <person name="Larsson K.H."/>
            <person name="Matsuura K."/>
            <person name="Barry K."/>
            <person name="Labutti K."/>
            <person name="Kuo R."/>
            <person name="Ohm R.A."/>
            <person name="Bhattacharya S.S."/>
            <person name="Shirouzu T."/>
            <person name="Yoshinaga Y."/>
            <person name="Martin F.M."/>
            <person name="Grigoriev I.V."/>
            <person name="Hibbett D.S."/>
        </authorList>
    </citation>
    <scope>NUCLEOTIDE SEQUENCE [LARGE SCALE GENOMIC DNA]</scope>
    <source>
        <strain evidence="1 2">CBS 109695</strain>
    </source>
</reference>